<feature type="transmembrane region" description="Helical" evidence="1">
    <location>
        <begin position="7"/>
        <end position="29"/>
    </location>
</feature>
<keyword evidence="1" id="KW-0812">Transmembrane</keyword>
<evidence type="ECO:0000313" key="2">
    <source>
        <dbReference type="EMBL" id="OGE37295.1"/>
    </source>
</evidence>
<proteinExistence type="predicted"/>
<comment type="caution">
    <text evidence="2">The sequence shown here is derived from an EMBL/GenBank/DDBJ whole genome shotgun (WGS) entry which is preliminary data.</text>
</comment>
<dbReference type="Proteomes" id="UP000176527">
    <property type="component" value="Unassembled WGS sequence"/>
</dbReference>
<evidence type="ECO:0000313" key="3">
    <source>
        <dbReference type="Proteomes" id="UP000176527"/>
    </source>
</evidence>
<dbReference type="AlphaFoldDB" id="A0A1F5K907"/>
<gene>
    <name evidence="2" type="ORF">A3F00_00930</name>
</gene>
<accession>A0A1F5K907</accession>
<name>A0A1F5K907_9BACT</name>
<protein>
    <submittedName>
        <fullName evidence="2">Uncharacterized protein</fullName>
    </submittedName>
</protein>
<sequence length="89" mass="9649">MLNVQAFANSFAVVGLGVYVVCRVLSLIAPELLFNIGRSWFHTINLDAVKAVAPMDFGTFILGAVSTVVLVWVSVYVAATLYNNWAKKG</sequence>
<dbReference type="InterPro" id="IPR044020">
    <property type="entry name" value="DUF5676"/>
</dbReference>
<feature type="transmembrane region" description="Helical" evidence="1">
    <location>
        <begin position="60"/>
        <end position="82"/>
    </location>
</feature>
<keyword evidence="1" id="KW-0472">Membrane</keyword>
<keyword evidence="1" id="KW-1133">Transmembrane helix</keyword>
<organism evidence="2 3">
    <name type="scientific">Candidatus Daviesbacteria bacterium RIFCSPHIGHO2_12_FULL_37_11</name>
    <dbReference type="NCBI Taxonomy" id="1797777"/>
    <lineage>
        <taxon>Bacteria</taxon>
        <taxon>Candidatus Daviesiibacteriota</taxon>
    </lineage>
</organism>
<dbReference type="EMBL" id="MFDE01000047">
    <property type="protein sequence ID" value="OGE37295.1"/>
    <property type="molecule type" value="Genomic_DNA"/>
</dbReference>
<reference evidence="2 3" key="1">
    <citation type="journal article" date="2016" name="Nat. Commun.">
        <title>Thousands of microbial genomes shed light on interconnected biogeochemical processes in an aquifer system.</title>
        <authorList>
            <person name="Anantharaman K."/>
            <person name="Brown C.T."/>
            <person name="Hug L.A."/>
            <person name="Sharon I."/>
            <person name="Castelle C.J."/>
            <person name="Probst A.J."/>
            <person name="Thomas B.C."/>
            <person name="Singh A."/>
            <person name="Wilkins M.J."/>
            <person name="Karaoz U."/>
            <person name="Brodie E.L."/>
            <person name="Williams K.H."/>
            <person name="Hubbard S.S."/>
            <person name="Banfield J.F."/>
        </authorList>
    </citation>
    <scope>NUCLEOTIDE SEQUENCE [LARGE SCALE GENOMIC DNA]</scope>
</reference>
<dbReference type="Pfam" id="PF18926">
    <property type="entry name" value="DUF5676"/>
    <property type="match status" value="1"/>
</dbReference>
<evidence type="ECO:0000256" key="1">
    <source>
        <dbReference type="SAM" id="Phobius"/>
    </source>
</evidence>